<keyword evidence="6 8" id="KW-1133">Transmembrane helix</keyword>
<protein>
    <submittedName>
        <fullName evidence="11">Cation efflux protein</fullName>
    </submittedName>
</protein>
<feature type="domain" description="Cation efflux protein transmembrane" evidence="9">
    <location>
        <begin position="13"/>
        <end position="255"/>
    </location>
</feature>
<evidence type="ECO:0000256" key="1">
    <source>
        <dbReference type="ARBA" id="ARBA00004141"/>
    </source>
</evidence>
<comment type="caution">
    <text evidence="11">The sequence shown here is derived from an EMBL/GenBank/DDBJ whole genome shotgun (WGS) entry which is preliminary data.</text>
</comment>
<keyword evidence="3" id="KW-0813">Transport</keyword>
<comment type="similarity">
    <text evidence="2">Belongs to the cation diffusion facilitator (CDF) transporter (TC 2.A.4) family. SLC30A subfamily.</text>
</comment>
<keyword evidence="4 8" id="KW-0812">Transmembrane</keyword>
<dbReference type="SUPFAM" id="SSF161111">
    <property type="entry name" value="Cation efflux protein transmembrane domain-like"/>
    <property type="match status" value="1"/>
</dbReference>
<dbReference type="Pfam" id="PF16916">
    <property type="entry name" value="ZT_dimer"/>
    <property type="match status" value="1"/>
</dbReference>
<evidence type="ECO:0000256" key="8">
    <source>
        <dbReference type="SAM" id="Phobius"/>
    </source>
</evidence>
<name>A0AAV9HPM5_9PEZI</name>
<dbReference type="SUPFAM" id="SSF160240">
    <property type="entry name" value="Cation efflux protein cytoplasmic domain-like"/>
    <property type="match status" value="1"/>
</dbReference>
<evidence type="ECO:0000313" key="11">
    <source>
        <dbReference type="EMBL" id="KAK4461656.1"/>
    </source>
</evidence>
<evidence type="ECO:0000259" key="10">
    <source>
        <dbReference type="Pfam" id="PF16916"/>
    </source>
</evidence>
<dbReference type="InterPro" id="IPR027469">
    <property type="entry name" value="Cation_efflux_TMD_sf"/>
</dbReference>
<feature type="transmembrane region" description="Helical" evidence="8">
    <location>
        <begin position="226"/>
        <end position="247"/>
    </location>
</feature>
<dbReference type="Proteomes" id="UP001321749">
    <property type="component" value="Unassembled WGS sequence"/>
</dbReference>
<gene>
    <name evidence="11" type="ORF">QBC42DRAFT_329073</name>
</gene>
<dbReference type="InterPro" id="IPR027470">
    <property type="entry name" value="Cation_efflux_CTD"/>
</dbReference>
<dbReference type="Pfam" id="PF01545">
    <property type="entry name" value="Cation_efflux"/>
    <property type="match status" value="1"/>
</dbReference>
<dbReference type="AlphaFoldDB" id="A0AAV9HPM5"/>
<keyword evidence="7 8" id="KW-0472">Membrane</keyword>
<feature type="transmembrane region" description="Helical" evidence="8">
    <location>
        <begin position="12"/>
        <end position="30"/>
    </location>
</feature>
<keyword evidence="12" id="KW-1185">Reference proteome</keyword>
<evidence type="ECO:0000259" key="9">
    <source>
        <dbReference type="Pfam" id="PF01545"/>
    </source>
</evidence>
<dbReference type="PANTHER" id="PTHR45820">
    <property type="entry name" value="FI23527P1"/>
    <property type="match status" value="1"/>
</dbReference>
<dbReference type="NCBIfam" id="TIGR01297">
    <property type="entry name" value="CDF"/>
    <property type="match status" value="1"/>
</dbReference>
<organism evidence="11 12">
    <name type="scientific">Cladorrhinum samala</name>
    <dbReference type="NCBI Taxonomy" id="585594"/>
    <lineage>
        <taxon>Eukaryota</taxon>
        <taxon>Fungi</taxon>
        <taxon>Dikarya</taxon>
        <taxon>Ascomycota</taxon>
        <taxon>Pezizomycotina</taxon>
        <taxon>Sordariomycetes</taxon>
        <taxon>Sordariomycetidae</taxon>
        <taxon>Sordariales</taxon>
        <taxon>Podosporaceae</taxon>
        <taxon>Cladorrhinum</taxon>
    </lineage>
</organism>
<feature type="transmembrane region" description="Helical" evidence="8">
    <location>
        <begin position="82"/>
        <end position="101"/>
    </location>
</feature>
<dbReference type="EMBL" id="MU864986">
    <property type="protein sequence ID" value="KAK4461656.1"/>
    <property type="molecule type" value="Genomic_DNA"/>
</dbReference>
<evidence type="ECO:0000256" key="2">
    <source>
        <dbReference type="ARBA" id="ARBA00008873"/>
    </source>
</evidence>
<dbReference type="Gene3D" id="1.20.1510.10">
    <property type="entry name" value="Cation efflux protein transmembrane domain"/>
    <property type="match status" value="1"/>
</dbReference>
<dbReference type="GO" id="GO:0016020">
    <property type="term" value="C:membrane"/>
    <property type="evidence" value="ECO:0007669"/>
    <property type="project" value="UniProtKB-SubCell"/>
</dbReference>
<proteinExistence type="inferred from homology"/>
<keyword evidence="5" id="KW-0862">Zinc</keyword>
<feature type="domain" description="Cation efflux protein cytoplasmic" evidence="10">
    <location>
        <begin position="262"/>
        <end position="331"/>
    </location>
</feature>
<dbReference type="InterPro" id="IPR058533">
    <property type="entry name" value="Cation_efflux_TM"/>
</dbReference>
<comment type="subcellular location">
    <subcellularLocation>
        <location evidence="1">Membrane</location>
        <topology evidence="1">Multi-pass membrane protein</topology>
    </subcellularLocation>
</comment>
<feature type="transmembrane region" description="Helical" evidence="8">
    <location>
        <begin position="113"/>
        <end position="134"/>
    </location>
</feature>
<reference evidence="11" key="2">
    <citation type="submission" date="2023-06" db="EMBL/GenBank/DDBJ databases">
        <authorList>
            <consortium name="Lawrence Berkeley National Laboratory"/>
            <person name="Mondo S.J."/>
            <person name="Hensen N."/>
            <person name="Bonometti L."/>
            <person name="Westerberg I."/>
            <person name="Brannstrom I.O."/>
            <person name="Guillou S."/>
            <person name="Cros-Aarteil S."/>
            <person name="Calhoun S."/>
            <person name="Haridas S."/>
            <person name="Kuo A."/>
            <person name="Pangilinan J."/>
            <person name="Riley R."/>
            <person name="Labutti K."/>
            <person name="Andreopoulos B."/>
            <person name="Lipzen A."/>
            <person name="Chen C."/>
            <person name="Yanf M."/>
            <person name="Daum C."/>
            <person name="Ng V."/>
            <person name="Clum A."/>
            <person name="Steindorff A."/>
            <person name="Ohm R."/>
            <person name="Martin F."/>
            <person name="Silar P."/>
            <person name="Natvig D."/>
            <person name="Lalanne C."/>
            <person name="Gautier V."/>
            <person name="Ament-Velasquez S.L."/>
            <person name="Kruys A."/>
            <person name="Hutchinson M.I."/>
            <person name="Powell A.J."/>
            <person name="Barry K."/>
            <person name="Miller A.N."/>
            <person name="Grigoriev I.V."/>
            <person name="Debuchy R."/>
            <person name="Gladieux P."/>
            <person name="Thoren M.H."/>
            <person name="Johannesson H."/>
        </authorList>
    </citation>
    <scope>NUCLEOTIDE SEQUENCE</scope>
    <source>
        <strain evidence="11">PSN324</strain>
    </source>
</reference>
<sequence>MAFKFGRRHKVSAAIVISFTFFVCEVVVAFRTGSLALLADAFHYMNDLVGFIITLTAIIVSERTSSPQDLSFGWQRATLLGAFFNGAFLLALAVSIFLQSIERFIQVHPVKDPLLMLVIGCVGLALNIASGLVLHEFHDHSHDHSAELSQEAFSRASGDIVEGALDGSSMTTRSSHSDHRHIEHRSAPPLRDLNMMAAKFHVIGDLFGNMGVMMAAIIIWKTGFIYADSIISILISSMILFTAWILLKNSGAILLQSAPAGVNLVDIKHDIEKIPGIESVHELHVWRLDQQKAIASAHVVVSDPNMNHFIDKAKTIGECLHAYGIHSTTLQPEFALSPDIPTGCQMSCGRGSCEKLTCCSVATERL</sequence>
<evidence type="ECO:0000256" key="7">
    <source>
        <dbReference type="ARBA" id="ARBA00023136"/>
    </source>
</evidence>
<dbReference type="InterPro" id="IPR036837">
    <property type="entry name" value="Cation_efflux_CTD_sf"/>
</dbReference>
<reference evidence="11" key="1">
    <citation type="journal article" date="2023" name="Mol. Phylogenet. Evol.">
        <title>Genome-scale phylogeny and comparative genomics of the fungal order Sordariales.</title>
        <authorList>
            <person name="Hensen N."/>
            <person name="Bonometti L."/>
            <person name="Westerberg I."/>
            <person name="Brannstrom I.O."/>
            <person name="Guillou S."/>
            <person name="Cros-Aarteil S."/>
            <person name="Calhoun S."/>
            <person name="Haridas S."/>
            <person name="Kuo A."/>
            <person name="Mondo S."/>
            <person name="Pangilinan J."/>
            <person name="Riley R."/>
            <person name="LaButti K."/>
            <person name="Andreopoulos B."/>
            <person name="Lipzen A."/>
            <person name="Chen C."/>
            <person name="Yan M."/>
            <person name="Daum C."/>
            <person name="Ng V."/>
            <person name="Clum A."/>
            <person name="Steindorff A."/>
            <person name="Ohm R.A."/>
            <person name="Martin F."/>
            <person name="Silar P."/>
            <person name="Natvig D.O."/>
            <person name="Lalanne C."/>
            <person name="Gautier V."/>
            <person name="Ament-Velasquez S.L."/>
            <person name="Kruys A."/>
            <person name="Hutchinson M.I."/>
            <person name="Powell A.J."/>
            <person name="Barry K."/>
            <person name="Miller A.N."/>
            <person name="Grigoriev I.V."/>
            <person name="Debuchy R."/>
            <person name="Gladieux P."/>
            <person name="Hiltunen Thoren M."/>
            <person name="Johannesson H."/>
        </authorList>
    </citation>
    <scope>NUCLEOTIDE SEQUENCE</scope>
    <source>
        <strain evidence="11">PSN324</strain>
    </source>
</reference>
<evidence type="ECO:0000256" key="3">
    <source>
        <dbReference type="ARBA" id="ARBA00022448"/>
    </source>
</evidence>
<evidence type="ECO:0000256" key="6">
    <source>
        <dbReference type="ARBA" id="ARBA00022989"/>
    </source>
</evidence>
<dbReference type="GO" id="GO:0006882">
    <property type="term" value="P:intracellular zinc ion homeostasis"/>
    <property type="evidence" value="ECO:0007669"/>
    <property type="project" value="TreeGrafter"/>
</dbReference>
<accession>A0AAV9HPM5</accession>
<dbReference type="PANTHER" id="PTHR45820:SF5">
    <property type="entry name" value="DIFFUSION FACILITATOR FAMILY METAL ION TRANSPORTER, PUTATIVE-RELATED"/>
    <property type="match status" value="1"/>
</dbReference>
<dbReference type="GO" id="GO:0005385">
    <property type="term" value="F:zinc ion transmembrane transporter activity"/>
    <property type="evidence" value="ECO:0007669"/>
    <property type="project" value="TreeGrafter"/>
</dbReference>
<feature type="transmembrane region" description="Helical" evidence="8">
    <location>
        <begin position="200"/>
        <end position="220"/>
    </location>
</feature>
<dbReference type="InterPro" id="IPR002524">
    <property type="entry name" value="Cation_efflux"/>
</dbReference>
<evidence type="ECO:0000256" key="4">
    <source>
        <dbReference type="ARBA" id="ARBA00022692"/>
    </source>
</evidence>
<evidence type="ECO:0000256" key="5">
    <source>
        <dbReference type="ARBA" id="ARBA00022833"/>
    </source>
</evidence>
<evidence type="ECO:0000313" key="12">
    <source>
        <dbReference type="Proteomes" id="UP001321749"/>
    </source>
</evidence>